<protein>
    <recommendedName>
        <fullName evidence="2">histidine kinase</fullName>
        <ecNumber evidence="2">2.7.13.3</ecNumber>
    </recommendedName>
</protein>
<dbReference type="Gene3D" id="3.30.565.10">
    <property type="entry name" value="Histidine kinase-like ATPase, C-terminal domain"/>
    <property type="match status" value="1"/>
</dbReference>
<comment type="caution">
    <text evidence="13">The sequence shown here is derived from an EMBL/GenBank/DDBJ whole genome shotgun (WGS) entry which is preliminary data.</text>
</comment>
<keyword evidence="11" id="KW-0732">Signal</keyword>
<keyword evidence="5" id="KW-0547">Nucleotide-binding</keyword>
<dbReference type="InterPro" id="IPR011712">
    <property type="entry name" value="Sig_transdc_His_kin_sub3_dim/P"/>
</dbReference>
<dbReference type="InterPro" id="IPR011990">
    <property type="entry name" value="TPR-like_helical_dom_sf"/>
</dbReference>
<evidence type="ECO:0000256" key="5">
    <source>
        <dbReference type="ARBA" id="ARBA00022741"/>
    </source>
</evidence>
<dbReference type="Gene3D" id="1.25.40.10">
    <property type="entry name" value="Tetratricopeptide repeat domain"/>
    <property type="match status" value="1"/>
</dbReference>
<keyword evidence="3" id="KW-0597">Phosphoprotein</keyword>
<keyword evidence="4" id="KW-0808">Transferase</keyword>
<comment type="catalytic activity">
    <reaction evidence="1">
        <text>ATP + protein L-histidine = ADP + protein N-phospho-L-histidine.</text>
        <dbReference type="EC" id="2.7.13.3"/>
    </reaction>
</comment>
<accession>A0ABQ1SL81</accession>
<evidence type="ECO:0000256" key="7">
    <source>
        <dbReference type="ARBA" id="ARBA00022840"/>
    </source>
</evidence>
<feature type="signal peptide" evidence="11">
    <location>
        <begin position="1"/>
        <end position="29"/>
    </location>
</feature>
<evidence type="ECO:0000256" key="2">
    <source>
        <dbReference type="ARBA" id="ARBA00012438"/>
    </source>
</evidence>
<feature type="transmembrane region" description="Helical" evidence="10">
    <location>
        <begin position="415"/>
        <end position="438"/>
    </location>
</feature>
<dbReference type="SMART" id="SM00387">
    <property type="entry name" value="HATPase_c"/>
    <property type="match status" value="1"/>
</dbReference>
<evidence type="ECO:0000256" key="6">
    <source>
        <dbReference type="ARBA" id="ARBA00022777"/>
    </source>
</evidence>
<dbReference type="Pfam" id="PF02518">
    <property type="entry name" value="HATPase_c"/>
    <property type="match status" value="1"/>
</dbReference>
<keyword evidence="6 13" id="KW-0418">Kinase</keyword>
<keyword evidence="14" id="KW-1185">Reference proteome</keyword>
<dbReference type="SUPFAM" id="SSF55874">
    <property type="entry name" value="ATPase domain of HSP90 chaperone/DNA topoisomerase II/histidine kinase"/>
    <property type="match status" value="1"/>
</dbReference>
<feature type="domain" description="Histidine kinase" evidence="12">
    <location>
        <begin position="481"/>
        <end position="674"/>
    </location>
</feature>
<dbReference type="InterPro" id="IPR050482">
    <property type="entry name" value="Sensor_HK_TwoCompSys"/>
</dbReference>
<proteinExistence type="predicted"/>
<keyword evidence="10" id="KW-1133">Transmembrane helix</keyword>
<organism evidence="13 14">
    <name type="scientific">Pedobacter psychrotolerans</name>
    <dbReference type="NCBI Taxonomy" id="1843235"/>
    <lineage>
        <taxon>Bacteria</taxon>
        <taxon>Pseudomonadati</taxon>
        <taxon>Bacteroidota</taxon>
        <taxon>Sphingobacteriia</taxon>
        <taxon>Sphingobacteriales</taxon>
        <taxon>Sphingobacteriaceae</taxon>
        <taxon>Pedobacter</taxon>
    </lineage>
</organism>
<evidence type="ECO:0000256" key="4">
    <source>
        <dbReference type="ARBA" id="ARBA00022679"/>
    </source>
</evidence>
<keyword evidence="10" id="KW-0812">Transmembrane</keyword>
<feature type="coiled-coil region" evidence="9">
    <location>
        <begin position="373"/>
        <end position="400"/>
    </location>
</feature>
<evidence type="ECO:0000256" key="8">
    <source>
        <dbReference type="ARBA" id="ARBA00023012"/>
    </source>
</evidence>
<dbReference type="InterPro" id="IPR005467">
    <property type="entry name" value="His_kinase_dom"/>
</dbReference>
<dbReference type="EMBL" id="BMJO01000001">
    <property type="protein sequence ID" value="GGE44817.1"/>
    <property type="molecule type" value="Genomic_DNA"/>
</dbReference>
<evidence type="ECO:0000256" key="11">
    <source>
        <dbReference type="SAM" id="SignalP"/>
    </source>
</evidence>
<dbReference type="EC" id="2.7.13.3" evidence="2"/>
<dbReference type="Gene3D" id="1.20.5.1930">
    <property type="match status" value="1"/>
</dbReference>
<dbReference type="Proteomes" id="UP000622648">
    <property type="component" value="Unassembled WGS sequence"/>
</dbReference>
<dbReference type="CDD" id="cd16917">
    <property type="entry name" value="HATPase_UhpB-NarQ-NarX-like"/>
    <property type="match status" value="1"/>
</dbReference>
<dbReference type="Pfam" id="PF07730">
    <property type="entry name" value="HisKA_3"/>
    <property type="match status" value="1"/>
</dbReference>
<dbReference type="PANTHER" id="PTHR24421:SF10">
    <property type="entry name" value="NITRATE_NITRITE SENSOR PROTEIN NARQ"/>
    <property type="match status" value="1"/>
</dbReference>
<evidence type="ECO:0000256" key="10">
    <source>
        <dbReference type="SAM" id="Phobius"/>
    </source>
</evidence>
<evidence type="ECO:0000256" key="3">
    <source>
        <dbReference type="ARBA" id="ARBA00022553"/>
    </source>
</evidence>
<dbReference type="PANTHER" id="PTHR24421">
    <property type="entry name" value="NITRATE/NITRITE SENSOR PROTEIN NARX-RELATED"/>
    <property type="match status" value="1"/>
</dbReference>
<dbReference type="PROSITE" id="PS50109">
    <property type="entry name" value="HIS_KIN"/>
    <property type="match status" value="1"/>
</dbReference>
<keyword evidence="10" id="KW-0472">Membrane</keyword>
<evidence type="ECO:0000256" key="1">
    <source>
        <dbReference type="ARBA" id="ARBA00000085"/>
    </source>
</evidence>
<feature type="chain" id="PRO_5045636158" description="histidine kinase" evidence="11">
    <location>
        <begin position="30"/>
        <end position="676"/>
    </location>
</feature>
<evidence type="ECO:0000256" key="9">
    <source>
        <dbReference type="SAM" id="Coils"/>
    </source>
</evidence>
<dbReference type="InterPro" id="IPR003594">
    <property type="entry name" value="HATPase_dom"/>
</dbReference>
<keyword evidence="9" id="KW-0175">Coiled coil</keyword>
<evidence type="ECO:0000259" key="12">
    <source>
        <dbReference type="PROSITE" id="PS50109"/>
    </source>
</evidence>
<gene>
    <name evidence="13" type="ORF">GCM10011413_08690</name>
</gene>
<keyword evidence="7" id="KW-0067">ATP-binding</keyword>
<dbReference type="SUPFAM" id="SSF48452">
    <property type="entry name" value="TPR-like"/>
    <property type="match status" value="2"/>
</dbReference>
<name>A0ABQ1SL81_9SPHI</name>
<reference evidence="14" key="1">
    <citation type="journal article" date="2019" name="Int. J. Syst. Evol. Microbiol.">
        <title>The Global Catalogue of Microorganisms (GCM) 10K type strain sequencing project: providing services to taxonomists for standard genome sequencing and annotation.</title>
        <authorList>
            <consortium name="The Broad Institute Genomics Platform"/>
            <consortium name="The Broad Institute Genome Sequencing Center for Infectious Disease"/>
            <person name="Wu L."/>
            <person name="Ma J."/>
        </authorList>
    </citation>
    <scope>NUCLEOTIDE SEQUENCE [LARGE SCALE GENOMIC DNA]</scope>
    <source>
        <strain evidence="14">CGMCC 1.15644</strain>
    </source>
</reference>
<evidence type="ECO:0000313" key="13">
    <source>
        <dbReference type="EMBL" id="GGE44817.1"/>
    </source>
</evidence>
<sequence length="676" mass="76888">MLNPVYCFKSMKKLFLFILCLLGASPVFCQQQIPLNEKHYLDSLQNILKTSGADSSKANANFLLVDYWKFKDTLKSKSYLLAGKKIAKKDAYSTALSYFYEGQYYFNWDKARASVAFKKAADALAVFTTKKAYARRAAAWYNYAIMNMDKGYGFIAKITLEKAIPDAEKTGDPTQVAQYYTRLATILMNNSQFAKATLYNEKAISLLEKAKKDKTSLLFAYLGGVSIYCYENRAEKAKVLLDKAYPLLKPFPESVNYTLYYYNETLYFTTIQSFNKALASIEKGIVLVKKYHQTQLYQMFLYSKYEIFGKQKEYKKARQILLDIIKEGTLTASMIDKATIYGEVAKTSAKLNDYKEAYTWLSKYRVVNDSVNSDQTNLKINELETKYRSVKNQQKIASLEAQNKQALLNARNNRLYNLVLGLGCLFLLVSLVFVAVIARNRSKLAEQKEINYRQQLSEMEQKQQLKVTKAMLDGEEHERERVARDLHDGLGGMLAGVKIGLSGWTDTQPGASQDKDLHRIIGQLDTSVSELRRIARNMVPETLLDFGLEVALKDLCEFHMRDGLQIAFEAFNIETSIPISTQLHIYRIVQELLSNAIKHARASSIILQCTQDAKVFLITFEDNGIGFDRKKQEQSKGMGLKSIRNRVDFFNGQLEIISGVGEGTTINIELNIDATK</sequence>
<keyword evidence="8" id="KW-0902">Two-component regulatory system</keyword>
<evidence type="ECO:0000313" key="14">
    <source>
        <dbReference type="Proteomes" id="UP000622648"/>
    </source>
</evidence>
<dbReference type="GO" id="GO:0016301">
    <property type="term" value="F:kinase activity"/>
    <property type="evidence" value="ECO:0007669"/>
    <property type="project" value="UniProtKB-KW"/>
</dbReference>
<dbReference type="InterPro" id="IPR036890">
    <property type="entry name" value="HATPase_C_sf"/>
</dbReference>